<proteinExistence type="predicted"/>
<dbReference type="GO" id="GO:0000978">
    <property type="term" value="F:RNA polymerase II cis-regulatory region sequence-specific DNA binding"/>
    <property type="evidence" value="ECO:0007669"/>
    <property type="project" value="TreeGrafter"/>
</dbReference>
<dbReference type="OrthoDB" id="6159439at2759"/>
<evidence type="ECO:0000256" key="2">
    <source>
        <dbReference type="ARBA" id="ARBA00023242"/>
    </source>
</evidence>
<dbReference type="GO" id="GO:0000981">
    <property type="term" value="F:DNA-binding transcription factor activity, RNA polymerase II-specific"/>
    <property type="evidence" value="ECO:0007669"/>
    <property type="project" value="TreeGrafter"/>
</dbReference>
<evidence type="ECO:0000313" key="4">
    <source>
        <dbReference type="Proteomes" id="UP000466442"/>
    </source>
</evidence>
<dbReference type="PANTHER" id="PTHR24341:SF6">
    <property type="entry name" value="HOMEOBOX PROTEIN INVECTED"/>
    <property type="match status" value="1"/>
</dbReference>
<dbReference type="AlphaFoldDB" id="A0A6A4JIH6"/>
<organism evidence="3 4">
    <name type="scientific">Apolygus lucorum</name>
    <name type="common">Small green plant bug</name>
    <name type="synonym">Lygocoris lucorum</name>
    <dbReference type="NCBI Taxonomy" id="248454"/>
    <lineage>
        <taxon>Eukaryota</taxon>
        <taxon>Metazoa</taxon>
        <taxon>Ecdysozoa</taxon>
        <taxon>Arthropoda</taxon>
        <taxon>Hexapoda</taxon>
        <taxon>Insecta</taxon>
        <taxon>Pterygota</taxon>
        <taxon>Neoptera</taxon>
        <taxon>Paraneoptera</taxon>
        <taxon>Hemiptera</taxon>
        <taxon>Heteroptera</taxon>
        <taxon>Panheteroptera</taxon>
        <taxon>Cimicomorpha</taxon>
        <taxon>Miridae</taxon>
        <taxon>Mirini</taxon>
        <taxon>Apolygus</taxon>
    </lineage>
</organism>
<protein>
    <submittedName>
        <fullName evidence="3">Uncharacterized protein</fullName>
    </submittedName>
</protein>
<dbReference type="PANTHER" id="PTHR24341">
    <property type="entry name" value="HOMEOBOX PROTEIN ENGRAILED"/>
    <property type="match status" value="1"/>
</dbReference>
<dbReference type="EMBL" id="WIXP02000010">
    <property type="protein sequence ID" value="KAF6204307.1"/>
    <property type="molecule type" value="Genomic_DNA"/>
</dbReference>
<dbReference type="GO" id="GO:0005634">
    <property type="term" value="C:nucleus"/>
    <property type="evidence" value="ECO:0007669"/>
    <property type="project" value="UniProtKB-SubCell"/>
</dbReference>
<accession>A0A6A4JIH6</accession>
<dbReference type="Proteomes" id="UP000466442">
    <property type="component" value="Unassembled WGS sequence"/>
</dbReference>
<gene>
    <name evidence="3" type="ORF">GE061_002648</name>
</gene>
<evidence type="ECO:0000256" key="1">
    <source>
        <dbReference type="ARBA" id="ARBA00004123"/>
    </source>
</evidence>
<evidence type="ECO:0000313" key="3">
    <source>
        <dbReference type="EMBL" id="KAF6204307.1"/>
    </source>
</evidence>
<dbReference type="InterPro" id="IPR050720">
    <property type="entry name" value="Engrailed_Homeobox_TFs"/>
</dbReference>
<name>A0A6A4JIH6_APOLU</name>
<comment type="subcellular location">
    <subcellularLocation>
        <location evidence="1">Nucleus</location>
    </subcellularLocation>
</comment>
<keyword evidence="2" id="KW-0539">Nucleus</keyword>
<reference evidence="3" key="1">
    <citation type="journal article" date="2021" name="Mol. Ecol. Resour.">
        <title>Apolygus lucorum genome provides insights into omnivorousness and mesophyll feeding.</title>
        <authorList>
            <person name="Liu Y."/>
            <person name="Liu H."/>
            <person name="Wang H."/>
            <person name="Huang T."/>
            <person name="Liu B."/>
            <person name="Yang B."/>
            <person name="Yin L."/>
            <person name="Li B."/>
            <person name="Zhang Y."/>
            <person name="Zhang S."/>
            <person name="Jiang F."/>
            <person name="Zhang X."/>
            <person name="Ren Y."/>
            <person name="Wang B."/>
            <person name="Wang S."/>
            <person name="Lu Y."/>
            <person name="Wu K."/>
            <person name="Fan W."/>
            <person name="Wang G."/>
        </authorList>
    </citation>
    <scope>NUCLEOTIDE SEQUENCE</scope>
    <source>
        <strain evidence="3">12Hb</strain>
    </source>
</reference>
<keyword evidence="4" id="KW-1185">Reference proteome</keyword>
<sequence length="181" mass="20627">MVENTEETRVSGDQQPERGLKFSIENILRPEFGCAKKVSKTEEISKDAETVWPAWVYCTRYSDRPSSGESLAVFISHCCIETRRFARCFWGVEMVRQAGSVSPELAIRTNSIRFPVVLIEDIGVQVVAQSLRAELCSSSVMKHSMRWQALFPWDHHPARSLHKITVLSSKLTQDRYFVSTS</sequence>
<dbReference type="GO" id="GO:0030182">
    <property type="term" value="P:neuron differentiation"/>
    <property type="evidence" value="ECO:0007669"/>
    <property type="project" value="TreeGrafter"/>
</dbReference>
<comment type="caution">
    <text evidence="3">The sequence shown here is derived from an EMBL/GenBank/DDBJ whole genome shotgun (WGS) entry which is preliminary data.</text>
</comment>